<evidence type="ECO:0000313" key="1">
    <source>
        <dbReference type="EMBL" id="STX44161.1"/>
    </source>
</evidence>
<dbReference type="AlphaFoldDB" id="A0A378JB01"/>
<protein>
    <submittedName>
        <fullName evidence="1">Uncharacterized protein</fullName>
    </submittedName>
</protein>
<organism evidence="1 2">
    <name type="scientific">Legionella donaldsonii</name>
    <dbReference type="NCBI Taxonomy" id="45060"/>
    <lineage>
        <taxon>Bacteria</taxon>
        <taxon>Pseudomonadati</taxon>
        <taxon>Pseudomonadota</taxon>
        <taxon>Gammaproteobacteria</taxon>
        <taxon>Legionellales</taxon>
        <taxon>Legionellaceae</taxon>
        <taxon>Legionella</taxon>
    </lineage>
</organism>
<evidence type="ECO:0000313" key="2">
    <source>
        <dbReference type="Proteomes" id="UP000254677"/>
    </source>
</evidence>
<keyword evidence="2" id="KW-1185">Reference proteome</keyword>
<reference evidence="1 2" key="1">
    <citation type="submission" date="2018-06" db="EMBL/GenBank/DDBJ databases">
        <authorList>
            <consortium name="Pathogen Informatics"/>
            <person name="Doyle S."/>
        </authorList>
    </citation>
    <scope>NUCLEOTIDE SEQUENCE [LARGE SCALE GENOMIC DNA]</scope>
    <source>
        <strain evidence="1 2">NCTC13292</strain>
    </source>
</reference>
<dbReference type="OrthoDB" id="9802186at2"/>
<dbReference type="Proteomes" id="UP000254677">
    <property type="component" value="Unassembled WGS sequence"/>
</dbReference>
<dbReference type="RefSeq" id="WP_115222155.1">
    <property type="nucleotide sequence ID" value="NZ_CAXYJE010000001.1"/>
</dbReference>
<sequence length="77" mass="8259">MIPGNPFNGNTAVIVIPRAWDEALGPQCLALGTNPIDKKRCFYDVTVDGGECIGLLTWLESVGLGCRLTLLSLELVV</sequence>
<dbReference type="EMBL" id="UGOA01000001">
    <property type="protein sequence ID" value="STX44161.1"/>
    <property type="molecule type" value="Genomic_DNA"/>
</dbReference>
<gene>
    <name evidence="1" type="ORF">NCTC13292_02601</name>
</gene>
<accession>A0A378JB01</accession>
<name>A0A378JB01_9GAMM</name>
<proteinExistence type="predicted"/>